<dbReference type="SUPFAM" id="SSF48403">
    <property type="entry name" value="Ankyrin repeat"/>
    <property type="match status" value="1"/>
</dbReference>
<dbReference type="InterPro" id="IPR002110">
    <property type="entry name" value="Ankyrin_rpt"/>
</dbReference>
<dbReference type="GeneID" id="92047900"/>
<keyword evidence="1" id="KW-0677">Repeat</keyword>
<reference evidence="4 5" key="1">
    <citation type="submission" date="2023-01" db="EMBL/GenBank/DDBJ databases">
        <title>Analysis of 21 Apiospora genomes using comparative genomics revels a genus with tremendous synthesis potential of carbohydrate active enzymes and secondary metabolites.</title>
        <authorList>
            <person name="Sorensen T."/>
        </authorList>
    </citation>
    <scope>NUCLEOTIDE SEQUENCE [LARGE SCALE GENOMIC DNA]</scope>
    <source>
        <strain evidence="4 5">CBS 114990</strain>
    </source>
</reference>
<proteinExistence type="predicted"/>
<evidence type="ECO:0000256" key="3">
    <source>
        <dbReference type="PROSITE-ProRule" id="PRU00023"/>
    </source>
</evidence>
<name>A0ABR1VYE8_9PEZI</name>
<dbReference type="InterPro" id="IPR036770">
    <property type="entry name" value="Ankyrin_rpt-contain_sf"/>
</dbReference>
<dbReference type="RefSeq" id="XP_066666802.1">
    <property type="nucleotide sequence ID" value="XM_066814840.1"/>
</dbReference>
<feature type="repeat" description="ANK" evidence="3">
    <location>
        <begin position="346"/>
        <end position="378"/>
    </location>
</feature>
<dbReference type="PANTHER" id="PTHR24198">
    <property type="entry name" value="ANKYRIN REPEAT AND PROTEIN KINASE DOMAIN-CONTAINING PROTEIN"/>
    <property type="match status" value="1"/>
</dbReference>
<evidence type="ECO:0000256" key="1">
    <source>
        <dbReference type="ARBA" id="ARBA00022737"/>
    </source>
</evidence>
<dbReference type="EMBL" id="JAQQWN010000007">
    <property type="protein sequence ID" value="KAK8075862.1"/>
    <property type="molecule type" value="Genomic_DNA"/>
</dbReference>
<dbReference type="Proteomes" id="UP001433268">
    <property type="component" value="Unassembled WGS sequence"/>
</dbReference>
<evidence type="ECO:0000313" key="4">
    <source>
        <dbReference type="EMBL" id="KAK8075862.1"/>
    </source>
</evidence>
<comment type="caution">
    <text evidence="4">The sequence shown here is derived from an EMBL/GenBank/DDBJ whole genome shotgun (WGS) entry which is preliminary data.</text>
</comment>
<gene>
    <name evidence="4" type="ORF">PG997_010525</name>
</gene>
<dbReference type="PROSITE" id="PS50088">
    <property type="entry name" value="ANK_REPEAT"/>
    <property type="match status" value="5"/>
</dbReference>
<feature type="repeat" description="ANK" evidence="3">
    <location>
        <begin position="46"/>
        <end position="78"/>
    </location>
</feature>
<evidence type="ECO:0000313" key="5">
    <source>
        <dbReference type="Proteomes" id="UP001433268"/>
    </source>
</evidence>
<dbReference type="SMART" id="SM00248">
    <property type="entry name" value="ANK"/>
    <property type="match status" value="10"/>
</dbReference>
<feature type="repeat" description="ANK" evidence="3">
    <location>
        <begin position="212"/>
        <end position="244"/>
    </location>
</feature>
<dbReference type="Pfam" id="PF12796">
    <property type="entry name" value="Ank_2"/>
    <property type="match status" value="3"/>
</dbReference>
<keyword evidence="5" id="KW-1185">Reference proteome</keyword>
<dbReference type="PROSITE" id="PS50297">
    <property type="entry name" value="ANK_REP_REGION"/>
    <property type="match status" value="4"/>
</dbReference>
<organism evidence="4 5">
    <name type="scientific">Apiospora hydei</name>
    <dbReference type="NCBI Taxonomy" id="1337664"/>
    <lineage>
        <taxon>Eukaryota</taxon>
        <taxon>Fungi</taxon>
        <taxon>Dikarya</taxon>
        <taxon>Ascomycota</taxon>
        <taxon>Pezizomycotina</taxon>
        <taxon>Sordariomycetes</taxon>
        <taxon>Xylariomycetidae</taxon>
        <taxon>Amphisphaeriales</taxon>
        <taxon>Apiosporaceae</taxon>
        <taxon>Apiospora</taxon>
    </lineage>
</organism>
<dbReference type="PANTHER" id="PTHR24198:SF165">
    <property type="entry name" value="ANKYRIN REPEAT-CONTAINING PROTEIN-RELATED"/>
    <property type="match status" value="1"/>
</dbReference>
<sequence>MEAYVLLSTKRSLVCLAARNNWADAIPRLLGMGLDSNELAVVPDQGQLTALHEAVVFGSEEAALSLIKAGASLDLCNNFGETALMMAITKQRLGIVDFLLDRGANATLHDLHGNSALTNAIRQNLLQVVTKILRRGADEGTQLDTRTSLQVAAVCGAHAVIDVLIEHGADLEYMDNDGYTALHNAVLGYRSNMALLLISRGHMLAATATDKNGATALHQAAEQGNETVVRRLLDCGCEPHPEDKLGRTPFWLAVYNQQREVVDLYLSRGLDEVVTRRGPRRNCALAAARSGDLGLWRKVVAIDKTLVSDVDPEGDDGLCLAVCNGHTHMLEEVLAMGFDVNGKTEHGGTALSMAAMKGIIGSVRYLCLRGADLDSQDVHGLTALHWAAQGGFEECQSIDRGWGGPNDTR</sequence>
<evidence type="ECO:0000256" key="2">
    <source>
        <dbReference type="ARBA" id="ARBA00023043"/>
    </source>
</evidence>
<protein>
    <submittedName>
        <fullName evidence="4">Ankyrin repeat domain-containing protein 23</fullName>
    </submittedName>
</protein>
<accession>A0ABR1VYE8</accession>
<dbReference type="Gene3D" id="1.25.40.20">
    <property type="entry name" value="Ankyrin repeat-containing domain"/>
    <property type="match status" value="3"/>
</dbReference>
<keyword evidence="2 3" id="KW-0040">ANK repeat</keyword>
<dbReference type="Pfam" id="PF13857">
    <property type="entry name" value="Ank_5"/>
    <property type="match status" value="1"/>
</dbReference>
<feature type="repeat" description="ANK" evidence="3">
    <location>
        <begin position="144"/>
        <end position="176"/>
    </location>
</feature>
<feature type="repeat" description="ANK" evidence="3">
    <location>
        <begin position="79"/>
        <end position="111"/>
    </location>
</feature>